<sequence>MKADLPLPKDKKLTVLHRVEPGCLGPEGMKYIEDFCYLAQQEMVSLDSDFIIWDIVPRYDKSKAEIQYKVNDKNLTYEKASKYLEVFEKNIDDFEEHFNERLMQLIEDFMGRL</sequence>
<comment type="caution">
    <text evidence="1">The sequence shown here is derived from an EMBL/GenBank/DDBJ whole genome shotgun (WGS) entry which is preliminary data.</text>
</comment>
<organism evidence="1 2">
    <name type="scientific">Aliikangiella coralliicola</name>
    <dbReference type="NCBI Taxonomy" id="2592383"/>
    <lineage>
        <taxon>Bacteria</taxon>
        <taxon>Pseudomonadati</taxon>
        <taxon>Pseudomonadota</taxon>
        <taxon>Gammaproteobacteria</taxon>
        <taxon>Oceanospirillales</taxon>
        <taxon>Pleioneaceae</taxon>
        <taxon>Aliikangiella</taxon>
    </lineage>
</organism>
<dbReference type="OrthoDB" id="5768421at2"/>
<dbReference type="AlphaFoldDB" id="A0A545TWD7"/>
<dbReference type="RefSeq" id="WP_142935105.1">
    <property type="nucleotide sequence ID" value="NZ_ML660172.1"/>
</dbReference>
<gene>
    <name evidence="1" type="ORF">FLL46_25655</name>
</gene>
<name>A0A545TWD7_9GAMM</name>
<dbReference type="Proteomes" id="UP000315439">
    <property type="component" value="Unassembled WGS sequence"/>
</dbReference>
<dbReference type="EMBL" id="VIKS01000016">
    <property type="protein sequence ID" value="TQV81538.1"/>
    <property type="molecule type" value="Genomic_DNA"/>
</dbReference>
<protein>
    <submittedName>
        <fullName evidence="1">Uncharacterized protein</fullName>
    </submittedName>
</protein>
<accession>A0A545TWD7</accession>
<reference evidence="1 2" key="1">
    <citation type="submission" date="2019-07" db="EMBL/GenBank/DDBJ databases">
        <title>Draft genome for Aliikangiella sp. M105.</title>
        <authorList>
            <person name="Wang G."/>
        </authorList>
    </citation>
    <scope>NUCLEOTIDE SEQUENCE [LARGE SCALE GENOMIC DNA]</scope>
    <source>
        <strain evidence="1 2">M105</strain>
    </source>
</reference>
<evidence type="ECO:0000313" key="2">
    <source>
        <dbReference type="Proteomes" id="UP000315439"/>
    </source>
</evidence>
<proteinExistence type="predicted"/>
<evidence type="ECO:0000313" key="1">
    <source>
        <dbReference type="EMBL" id="TQV81538.1"/>
    </source>
</evidence>
<keyword evidence="2" id="KW-1185">Reference proteome</keyword>